<dbReference type="Proteomes" id="UP000225277">
    <property type="component" value="Unassembled WGS sequence"/>
</dbReference>
<gene>
    <name evidence="5" type="ORF">RCC_03330</name>
</gene>
<evidence type="ECO:0000259" key="4">
    <source>
        <dbReference type="Pfam" id="PF00857"/>
    </source>
</evidence>
<dbReference type="AlphaFoldDB" id="A0A2D3V1V0"/>
<feature type="domain" description="Isochorismatase-like" evidence="4">
    <location>
        <begin position="21"/>
        <end position="241"/>
    </location>
</feature>
<evidence type="ECO:0000256" key="2">
    <source>
        <dbReference type="ARBA" id="ARBA00022801"/>
    </source>
</evidence>
<feature type="compositionally biased region" description="Basic and acidic residues" evidence="3">
    <location>
        <begin position="263"/>
        <end position="273"/>
    </location>
</feature>
<accession>A0A2D3V1V0</accession>
<reference evidence="5 6" key="1">
    <citation type="submission" date="2016-03" db="EMBL/GenBank/DDBJ databases">
        <authorList>
            <person name="Ploux O."/>
        </authorList>
    </citation>
    <scope>NUCLEOTIDE SEQUENCE [LARGE SCALE GENOMIC DNA]</scope>
    <source>
        <strain evidence="5 6">URUG2</strain>
    </source>
</reference>
<dbReference type="InterPro" id="IPR036380">
    <property type="entry name" value="Isochorismatase-like_sf"/>
</dbReference>
<dbReference type="CDD" id="cd00431">
    <property type="entry name" value="cysteine_hydrolases"/>
    <property type="match status" value="1"/>
</dbReference>
<dbReference type="SUPFAM" id="SSF52499">
    <property type="entry name" value="Isochorismatase-like hydrolases"/>
    <property type="match status" value="1"/>
</dbReference>
<evidence type="ECO:0000313" key="5">
    <source>
        <dbReference type="EMBL" id="CZT17496.1"/>
    </source>
</evidence>
<feature type="region of interest" description="Disordered" evidence="3">
    <location>
        <begin position="258"/>
        <end position="304"/>
    </location>
</feature>
<organism evidence="5 6">
    <name type="scientific">Ramularia collo-cygni</name>
    <dbReference type="NCBI Taxonomy" id="112498"/>
    <lineage>
        <taxon>Eukaryota</taxon>
        <taxon>Fungi</taxon>
        <taxon>Dikarya</taxon>
        <taxon>Ascomycota</taxon>
        <taxon>Pezizomycotina</taxon>
        <taxon>Dothideomycetes</taxon>
        <taxon>Dothideomycetidae</taxon>
        <taxon>Mycosphaerellales</taxon>
        <taxon>Mycosphaerellaceae</taxon>
        <taxon>Ramularia</taxon>
    </lineage>
</organism>
<dbReference type="PANTHER" id="PTHR43540:SF6">
    <property type="entry name" value="ISOCHORISMATASE-LIKE DOMAIN-CONTAINING PROTEIN"/>
    <property type="match status" value="1"/>
</dbReference>
<comment type="similarity">
    <text evidence="1">Belongs to the isochorismatase family.</text>
</comment>
<evidence type="ECO:0000256" key="3">
    <source>
        <dbReference type="SAM" id="MobiDB-lite"/>
    </source>
</evidence>
<feature type="region of interest" description="Disordered" evidence="3">
    <location>
        <begin position="74"/>
        <end position="123"/>
    </location>
</feature>
<name>A0A2D3V1V0_9PEZI</name>
<evidence type="ECO:0000313" key="6">
    <source>
        <dbReference type="Proteomes" id="UP000225277"/>
    </source>
</evidence>
<dbReference type="EMBL" id="FJUY01000004">
    <property type="protein sequence ID" value="CZT17496.1"/>
    <property type="molecule type" value="Genomic_DNA"/>
</dbReference>
<dbReference type="Gene3D" id="3.40.50.850">
    <property type="entry name" value="Isochorismatase-like"/>
    <property type="match status" value="1"/>
</dbReference>
<dbReference type="OrthoDB" id="445341at2759"/>
<protein>
    <recommendedName>
        <fullName evidence="4">Isochorismatase-like domain-containing protein</fullName>
    </recommendedName>
</protein>
<dbReference type="Pfam" id="PF00857">
    <property type="entry name" value="Isochorismatase"/>
    <property type="match status" value="1"/>
</dbReference>
<proteinExistence type="inferred from homology"/>
<dbReference type="PANTHER" id="PTHR43540">
    <property type="entry name" value="PEROXYUREIDOACRYLATE/UREIDOACRYLATE AMIDOHYDROLASE-RELATED"/>
    <property type="match status" value="1"/>
</dbReference>
<evidence type="ECO:0000256" key="1">
    <source>
        <dbReference type="ARBA" id="ARBA00006336"/>
    </source>
</evidence>
<dbReference type="RefSeq" id="XP_023624388.1">
    <property type="nucleotide sequence ID" value="XM_023768620.1"/>
</dbReference>
<feature type="compositionally biased region" description="Low complexity" evidence="3">
    <location>
        <begin position="330"/>
        <end position="346"/>
    </location>
</feature>
<keyword evidence="2" id="KW-0378">Hydrolase</keyword>
<dbReference type="GeneID" id="35598535"/>
<dbReference type="InterPro" id="IPR000868">
    <property type="entry name" value="Isochorismatase-like_dom"/>
</dbReference>
<dbReference type="GO" id="GO:0016787">
    <property type="term" value="F:hydrolase activity"/>
    <property type="evidence" value="ECO:0007669"/>
    <property type="project" value="UniProtKB-KW"/>
</dbReference>
<feature type="region of interest" description="Disordered" evidence="3">
    <location>
        <begin position="316"/>
        <end position="354"/>
    </location>
</feature>
<dbReference type="InterPro" id="IPR050272">
    <property type="entry name" value="Isochorismatase-like_hydrls"/>
</dbReference>
<keyword evidence="6" id="KW-1185">Reference proteome</keyword>
<sequence length="354" mass="39192">MSSLFDLLSQQTPTLQVRKGLMILDLQNDFLSPAGKLAVSDTEFLKPLSKLVASFRERGDVFWVRSQFETTRSINGPDAEGDNVLAGGSSGKEVEMPFSDDYESDQFPTKEPESPAILNEDGEDDEELFLSRTCDREPCCIRGSHGAEYFSEVLPLIHEGKDLQMTKTHYSAFSSTSLLLTLRGKLITELYICGCITNLSVYATAMDAARYGIKVTLVDDCLGYRRQEKHDLAIEQLEEFMDATSMGSVQILRALRGSPGQQHHNDMDLREARQSQNEASALEVDSDDSDEEDEEQQCSSAKLPMSISSLQGLIGATQRCQQSHPRNLKTVTPVQPTTTRPPQSTTHLVVTAAN</sequence>
<dbReference type="STRING" id="112498.A0A2D3V1V0"/>
<feature type="compositionally biased region" description="Acidic residues" evidence="3">
    <location>
        <begin position="284"/>
        <end position="296"/>
    </location>
</feature>